<comment type="cofactor">
    <cofactor evidence="1">
        <name>Mg(2+)</name>
        <dbReference type="ChEBI" id="CHEBI:18420"/>
    </cofactor>
</comment>
<dbReference type="PANTHER" id="PTHR43322">
    <property type="entry name" value="1-D-DEOXYXYLULOSE 5-PHOSPHATE SYNTHASE-RELATED"/>
    <property type="match status" value="1"/>
</dbReference>
<dbReference type="Pfam" id="PF13292">
    <property type="entry name" value="DXP_synthase_N"/>
    <property type="match status" value="2"/>
</dbReference>
<keyword evidence="10" id="KW-0786">Thiamine pyrophosphate</keyword>
<comment type="pathway">
    <text evidence="2">Metabolic intermediate biosynthesis; 1-deoxy-D-xylulose 5-phosphate biosynthesis; 1-deoxy-D-xylulose 5-phosphate from D-glyceraldehyde 3-phosphate and pyruvate: step 1/1.</text>
</comment>
<keyword evidence="9" id="KW-0784">Thiamine biosynthesis</keyword>
<dbReference type="CDD" id="cd02007">
    <property type="entry name" value="TPP_DXS"/>
    <property type="match status" value="1"/>
</dbReference>
<comment type="caution">
    <text evidence="13">The sequence shown here is derived from an EMBL/GenBank/DDBJ whole genome shotgun (WGS) entry which is preliminary data.</text>
</comment>
<sequence>MIIEKIESPKDVKKLTNDELNILVKEARTALLEKISRHGGHNGPNLGVVELTVAMHYVFQSPVDKFVFDVSHQTYIHKMLTGRKEAFLDAAHYDDVSGYTNPKESEHDLFTIGHTSTSLSLANGVAKARDLKKETSNVVAVIGDGSLSGGLAYEGLNNIVEQGTNTIVIVNDNDQSIAENYGGIYKNLRTLRETNGEAADNFFKALGFDYYYLEDGNDLEALISVLKQVKDKEHPVLLHIHTMKGKGFKFAEENHEKFHAGGPFSLETGEYLQATNPLTYNKVTTDFLMEKMKNDPTIVTVNAGTPMLIFNQAEREEVGQQFVDVGIAEEHAATMATGLAKNGAKPVWAVFSTFMQRTYDQISHDLALNNQAATILVYGASVNGMNDESHLGIFDIPFLSHIPNLVYLAPTNKEEYLAMLDWSIDQTNHPVAIRVPVGPLKETGIPDETDYENLNKNQVTQTGSGVALIGVGNFYSLAEEVAENLEKKHQIKATIINPKFISELDTDLLDSLETNHQLVVTMEDGIISGGYGQTVASYLGNTHLKVQNYGLDKAFHDRYKATELLAENGVTVENICSQILNVSRETNLSM</sequence>
<dbReference type="RefSeq" id="WP_059139971.1">
    <property type="nucleotide sequence ID" value="NZ_KQ130613.1"/>
</dbReference>
<comment type="similarity">
    <text evidence="3">Belongs to the transketolase family. DXPS subfamily.</text>
</comment>
<dbReference type="GO" id="GO:0019288">
    <property type="term" value="P:isopentenyl diphosphate biosynthetic process, methylerythritol 4-phosphate pathway"/>
    <property type="evidence" value="ECO:0007669"/>
    <property type="project" value="TreeGrafter"/>
</dbReference>
<evidence type="ECO:0000313" key="13">
    <source>
        <dbReference type="EMBL" id="KMT60029.1"/>
    </source>
</evidence>
<dbReference type="CDD" id="cd07033">
    <property type="entry name" value="TPP_PYR_DXS_TK_like"/>
    <property type="match status" value="1"/>
</dbReference>
<organism evidence="13 14">
    <name type="scientific">Listeria fleischmannii 1991</name>
    <dbReference type="NCBI Taxonomy" id="1430899"/>
    <lineage>
        <taxon>Bacteria</taxon>
        <taxon>Bacillati</taxon>
        <taxon>Bacillota</taxon>
        <taxon>Bacilli</taxon>
        <taxon>Bacillales</taxon>
        <taxon>Listeriaceae</taxon>
        <taxon>Listeria</taxon>
    </lineage>
</organism>
<evidence type="ECO:0000256" key="1">
    <source>
        <dbReference type="ARBA" id="ARBA00001946"/>
    </source>
</evidence>
<evidence type="ECO:0000256" key="11">
    <source>
        <dbReference type="ARBA" id="ARBA00023229"/>
    </source>
</evidence>
<dbReference type="InterPro" id="IPR005475">
    <property type="entry name" value="Transketolase-like_Pyr-bd"/>
</dbReference>
<dbReference type="EC" id="2.2.1.7" evidence="5"/>
<dbReference type="InterPro" id="IPR005477">
    <property type="entry name" value="Dxylulose-5-P_synthase"/>
</dbReference>
<comment type="subunit">
    <text evidence="4">Homodimer.</text>
</comment>
<keyword evidence="7" id="KW-0479">Metal-binding</keyword>
<dbReference type="PATRIC" id="fig|1430899.3.peg.985"/>
<dbReference type="InterPro" id="IPR009014">
    <property type="entry name" value="Transketo_C/PFOR_II"/>
</dbReference>
<dbReference type="Gene3D" id="3.40.50.920">
    <property type="match status" value="1"/>
</dbReference>
<dbReference type="Pfam" id="PF02780">
    <property type="entry name" value="Transketolase_C"/>
    <property type="match status" value="1"/>
</dbReference>
<dbReference type="GO" id="GO:0046872">
    <property type="term" value="F:metal ion binding"/>
    <property type="evidence" value="ECO:0007669"/>
    <property type="project" value="UniProtKB-KW"/>
</dbReference>
<accession>A0A0J8GGB4</accession>
<dbReference type="GO" id="GO:0016114">
    <property type="term" value="P:terpenoid biosynthetic process"/>
    <property type="evidence" value="ECO:0007669"/>
    <property type="project" value="InterPro"/>
</dbReference>
<dbReference type="AlphaFoldDB" id="A0A0J8GGB4"/>
<dbReference type="GO" id="GO:0008661">
    <property type="term" value="F:1-deoxy-D-xylulose-5-phosphate synthase activity"/>
    <property type="evidence" value="ECO:0007669"/>
    <property type="project" value="UniProtKB-EC"/>
</dbReference>
<dbReference type="EMBL" id="AZHO01000011">
    <property type="protein sequence ID" value="KMT60029.1"/>
    <property type="molecule type" value="Genomic_DNA"/>
</dbReference>
<dbReference type="InterPro" id="IPR033248">
    <property type="entry name" value="Transketolase_C"/>
</dbReference>
<evidence type="ECO:0000259" key="12">
    <source>
        <dbReference type="SMART" id="SM00861"/>
    </source>
</evidence>
<dbReference type="OrthoDB" id="9803371at2"/>
<evidence type="ECO:0000256" key="8">
    <source>
        <dbReference type="ARBA" id="ARBA00022842"/>
    </source>
</evidence>
<keyword evidence="14" id="KW-1185">Reference proteome</keyword>
<evidence type="ECO:0000256" key="6">
    <source>
        <dbReference type="ARBA" id="ARBA00022679"/>
    </source>
</evidence>
<dbReference type="GO" id="GO:0009228">
    <property type="term" value="P:thiamine biosynthetic process"/>
    <property type="evidence" value="ECO:0007669"/>
    <property type="project" value="UniProtKB-KW"/>
</dbReference>
<dbReference type="Proteomes" id="UP000052258">
    <property type="component" value="Unassembled WGS sequence"/>
</dbReference>
<reference evidence="13 14" key="1">
    <citation type="journal article" date="2015" name="Genome Biol. Evol.">
        <title>Comparative Genomics of Listeria Sensu Lato: Genus-Wide Differences in Evolutionary Dynamics and the Progressive Gain of Complex, Potentially Pathogenicity-Related Traits through Lateral Gene Transfer.</title>
        <authorList>
            <person name="Chiara M."/>
            <person name="Caruso M."/>
            <person name="D'Erchia A.M."/>
            <person name="Manzari C."/>
            <person name="Fraccalvieri R."/>
            <person name="Goffredo E."/>
            <person name="Latorre L."/>
            <person name="Miccolupo A."/>
            <person name="Padalino I."/>
            <person name="Santagada G."/>
            <person name="Chiocco D."/>
            <person name="Pesole G."/>
            <person name="Horner D.S."/>
            <person name="Parisi A."/>
        </authorList>
    </citation>
    <scope>NUCLEOTIDE SEQUENCE [LARGE SCALE GENOMIC DNA]</scope>
    <source>
        <strain evidence="13 14">1991</strain>
    </source>
</reference>
<protein>
    <recommendedName>
        <fullName evidence="5">1-deoxy-D-xylulose-5-phosphate synthase</fullName>
        <ecNumber evidence="5">2.2.1.7</ecNumber>
    </recommendedName>
</protein>
<evidence type="ECO:0000313" key="14">
    <source>
        <dbReference type="Proteomes" id="UP000052258"/>
    </source>
</evidence>
<evidence type="ECO:0000256" key="3">
    <source>
        <dbReference type="ARBA" id="ARBA00011081"/>
    </source>
</evidence>
<dbReference type="NCBIfam" id="NF003933">
    <property type="entry name" value="PRK05444.2-2"/>
    <property type="match status" value="1"/>
</dbReference>
<dbReference type="InterPro" id="IPR029061">
    <property type="entry name" value="THDP-binding"/>
</dbReference>
<evidence type="ECO:0000256" key="7">
    <source>
        <dbReference type="ARBA" id="ARBA00022723"/>
    </source>
</evidence>
<evidence type="ECO:0000256" key="4">
    <source>
        <dbReference type="ARBA" id="ARBA00011738"/>
    </source>
</evidence>
<dbReference type="SUPFAM" id="SSF52518">
    <property type="entry name" value="Thiamin diphosphate-binding fold (THDP-binding)"/>
    <property type="match status" value="2"/>
</dbReference>
<dbReference type="NCBIfam" id="NF008968">
    <property type="entry name" value="PRK12315.1"/>
    <property type="match status" value="1"/>
</dbReference>
<dbReference type="FunFam" id="3.40.50.970:FF:000010">
    <property type="entry name" value="1-deoxy-D-xylulose-5-phosphate synthase"/>
    <property type="match status" value="1"/>
</dbReference>
<dbReference type="GO" id="GO:0005829">
    <property type="term" value="C:cytosol"/>
    <property type="evidence" value="ECO:0007669"/>
    <property type="project" value="TreeGrafter"/>
</dbReference>
<name>A0A0J8GGB4_9LIST</name>
<keyword evidence="11" id="KW-0414">Isoprene biosynthesis</keyword>
<dbReference type="SMART" id="SM00861">
    <property type="entry name" value="Transket_pyr"/>
    <property type="match status" value="1"/>
</dbReference>
<evidence type="ECO:0000256" key="10">
    <source>
        <dbReference type="ARBA" id="ARBA00023052"/>
    </source>
</evidence>
<dbReference type="UniPathway" id="UPA00064">
    <property type="reaction ID" value="UER00091"/>
</dbReference>
<feature type="domain" description="Transketolase-like pyrimidine-binding" evidence="12">
    <location>
        <begin position="278"/>
        <end position="442"/>
    </location>
</feature>
<gene>
    <name evidence="13" type="ORF">X560_0955</name>
</gene>
<proteinExistence type="inferred from homology"/>
<evidence type="ECO:0000256" key="9">
    <source>
        <dbReference type="ARBA" id="ARBA00022977"/>
    </source>
</evidence>
<keyword evidence="8" id="KW-0460">Magnesium</keyword>
<evidence type="ECO:0000256" key="5">
    <source>
        <dbReference type="ARBA" id="ARBA00013150"/>
    </source>
</evidence>
<dbReference type="Gene3D" id="3.40.50.970">
    <property type="match status" value="2"/>
</dbReference>
<keyword evidence="6" id="KW-0808">Transferase</keyword>
<dbReference type="PANTHER" id="PTHR43322:SF1">
    <property type="entry name" value="1-DEOXY-D-XYLULOSE-5-PHOSPHATE SYNTHASE"/>
    <property type="match status" value="1"/>
</dbReference>
<evidence type="ECO:0000256" key="2">
    <source>
        <dbReference type="ARBA" id="ARBA00004980"/>
    </source>
</evidence>
<dbReference type="SUPFAM" id="SSF52922">
    <property type="entry name" value="TK C-terminal domain-like"/>
    <property type="match status" value="1"/>
</dbReference>
<dbReference type="Pfam" id="PF02779">
    <property type="entry name" value="Transket_pyr"/>
    <property type="match status" value="1"/>
</dbReference>